<proteinExistence type="predicted"/>
<dbReference type="EMBL" id="JAMQCR010000001">
    <property type="protein sequence ID" value="MCM2531943.1"/>
    <property type="molecule type" value="Genomic_DNA"/>
</dbReference>
<accession>A0ABT0W6I4</accession>
<dbReference type="Proteomes" id="UP001523262">
    <property type="component" value="Unassembled WGS sequence"/>
</dbReference>
<sequence>MDIFESFCQIYHEETEKSVDEITREMKLKFCNEFGINLGASDRNISILIATNFSIALKEEFIRRKKESKQI</sequence>
<evidence type="ECO:0000313" key="2">
    <source>
        <dbReference type="Proteomes" id="UP001523262"/>
    </source>
</evidence>
<reference evidence="1 2" key="1">
    <citation type="submission" date="2022-06" db="EMBL/GenBank/DDBJ databases">
        <authorList>
            <person name="Jeon C.O."/>
        </authorList>
    </citation>
    <scope>NUCLEOTIDE SEQUENCE [LARGE SCALE GENOMIC DNA]</scope>
    <source>
        <strain evidence="1 2">KCTC 13943</strain>
    </source>
</reference>
<name>A0ABT0W6I4_9BACI</name>
<protein>
    <submittedName>
        <fullName evidence="1">Uncharacterized protein</fullName>
    </submittedName>
</protein>
<evidence type="ECO:0000313" key="1">
    <source>
        <dbReference type="EMBL" id="MCM2531943.1"/>
    </source>
</evidence>
<gene>
    <name evidence="1" type="ORF">NDK43_05490</name>
</gene>
<keyword evidence="2" id="KW-1185">Reference proteome</keyword>
<comment type="caution">
    <text evidence="1">The sequence shown here is derived from an EMBL/GenBank/DDBJ whole genome shotgun (WGS) entry which is preliminary data.</text>
</comment>
<organism evidence="1 2">
    <name type="scientific">Neobacillus pocheonensis</name>
    <dbReference type="NCBI Taxonomy" id="363869"/>
    <lineage>
        <taxon>Bacteria</taxon>
        <taxon>Bacillati</taxon>
        <taxon>Bacillota</taxon>
        <taxon>Bacilli</taxon>
        <taxon>Bacillales</taxon>
        <taxon>Bacillaceae</taxon>
        <taxon>Neobacillus</taxon>
    </lineage>
</organism>